<evidence type="ECO:0000313" key="3">
    <source>
        <dbReference type="Proteomes" id="UP000176339"/>
    </source>
</evidence>
<proteinExistence type="predicted"/>
<keyword evidence="1" id="KW-1133">Transmembrane helix</keyword>
<accession>A0A1F5P381</accession>
<keyword evidence="1" id="KW-0812">Transmembrane</keyword>
<evidence type="ECO:0000256" key="1">
    <source>
        <dbReference type="SAM" id="Phobius"/>
    </source>
</evidence>
<dbReference type="SUPFAM" id="SSF88723">
    <property type="entry name" value="PIN domain-like"/>
    <property type="match status" value="1"/>
</dbReference>
<sequence length="145" mass="16347">MAKPAVFLDSSVIIASLLSTTGGSFYIINVLKKEFVLQTNEYGLNEIQKTLMNKFANQISLQSQLYLILGTAKISVLPSPTKQEERRTAKYISEIDAPILASALKHSDYLITLDNEFFKEEIVSLARKSSLNISKPKEFIEKFRI</sequence>
<dbReference type="AlphaFoldDB" id="A0A1F5P381"/>
<feature type="transmembrane region" description="Helical" evidence="1">
    <location>
        <begin position="12"/>
        <end position="31"/>
    </location>
</feature>
<name>A0A1F5P381_9BACT</name>
<evidence type="ECO:0000313" key="2">
    <source>
        <dbReference type="EMBL" id="OGE84343.1"/>
    </source>
</evidence>
<dbReference type="EMBL" id="MFEN01000017">
    <property type="protein sequence ID" value="OGE84343.1"/>
    <property type="molecule type" value="Genomic_DNA"/>
</dbReference>
<organism evidence="2 3">
    <name type="scientific">Candidatus Doudnabacteria bacterium RIFCSPHIGHO2_01_FULL_49_9</name>
    <dbReference type="NCBI Taxonomy" id="1817827"/>
    <lineage>
        <taxon>Bacteria</taxon>
        <taxon>Candidatus Doudnaibacteriota</taxon>
    </lineage>
</organism>
<dbReference type="InterPro" id="IPR029060">
    <property type="entry name" value="PIN-like_dom_sf"/>
</dbReference>
<gene>
    <name evidence="2" type="ORF">A2846_03875</name>
</gene>
<comment type="caution">
    <text evidence="2">The sequence shown here is derived from an EMBL/GenBank/DDBJ whole genome shotgun (WGS) entry which is preliminary data.</text>
</comment>
<dbReference type="Proteomes" id="UP000176339">
    <property type="component" value="Unassembled WGS sequence"/>
</dbReference>
<protein>
    <recommendedName>
        <fullName evidence="4">Toxin-antitoxin system toxin component, PIN family</fullName>
    </recommendedName>
</protein>
<evidence type="ECO:0008006" key="4">
    <source>
        <dbReference type="Google" id="ProtNLM"/>
    </source>
</evidence>
<dbReference type="CDD" id="cd09854">
    <property type="entry name" value="PIN_VapC-like"/>
    <property type="match status" value="1"/>
</dbReference>
<keyword evidence="1" id="KW-0472">Membrane</keyword>
<reference evidence="2 3" key="1">
    <citation type="journal article" date="2016" name="Nat. Commun.">
        <title>Thousands of microbial genomes shed light on interconnected biogeochemical processes in an aquifer system.</title>
        <authorList>
            <person name="Anantharaman K."/>
            <person name="Brown C.T."/>
            <person name="Hug L.A."/>
            <person name="Sharon I."/>
            <person name="Castelle C.J."/>
            <person name="Probst A.J."/>
            <person name="Thomas B.C."/>
            <person name="Singh A."/>
            <person name="Wilkins M.J."/>
            <person name="Karaoz U."/>
            <person name="Brodie E.L."/>
            <person name="Williams K.H."/>
            <person name="Hubbard S.S."/>
            <person name="Banfield J.F."/>
        </authorList>
    </citation>
    <scope>NUCLEOTIDE SEQUENCE [LARGE SCALE GENOMIC DNA]</scope>
</reference>